<evidence type="ECO:0000259" key="1">
    <source>
        <dbReference type="Pfam" id="PF03235"/>
    </source>
</evidence>
<sequence length="368" mass="42143">MALRDELEIARKDIKTDSYPISIRELASLYREGELDIHPEFQRFLRWSTEQKTTLVESLLLGIPIPSIFVFQRTDGVLDVVDGLQRISTILHFMGELKDEDNKLLPPLIMSKAAYLPSLEGKQWASNDQGKAVGEDIQKFFRQEKIDIKILLRESDDQAKYELFQRINTGGTPLSDQEVRNCILIMINRDAFFEIENLSRYEQFVICSPIPERLSLERYDIELVLRFLLLKDTNPKDITDSFDLSQFLTTEMRESFAPGARDFQADYSLFRRVFAVLDQACGDNALRKYDARKKRFGGPFLISAFELIALGVAANIDFVESKDAAWLAEKIEAIWSDPRAEGIYGQGVSTARRLPKTLSVGRAFFSED</sequence>
<reference evidence="2 3" key="2">
    <citation type="journal article" date="2021" name="AMB Express">
        <title>Isolation and characterisation of Methylocystis spp. for poly-3-hydroxybutyrate production using waste methane feedstocks.</title>
        <authorList>
            <person name="Rumah B.L."/>
            <person name="Stead C.E."/>
            <person name="Claxton Stevens B.H."/>
            <person name="Minton N.P."/>
            <person name="Grosse-Honebrink A."/>
            <person name="Zhang Y."/>
        </authorList>
    </citation>
    <scope>NUCLEOTIDE SEQUENCE [LARGE SCALE GENOMIC DNA]</scope>
    <source>
        <strain evidence="2 3">BRCS1</strain>
    </source>
</reference>
<evidence type="ECO:0000313" key="2">
    <source>
        <dbReference type="EMBL" id="QGM94546.1"/>
    </source>
</evidence>
<feature type="domain" description="GmrSD restriction endonucleases N-terminal" evidence="1">
    <location>
        <begin position="28"/>
        <end position="184"/>
    </location>
</feature>
<reference evidence="3" key="1">
    <citation type="submission" date="2019-09" db="EMBL/GenBank/DDBJ databases">
        <title>Isolation and complete genome sequencing of Methylocystis species.</title>
        <authorList>
            <person name="Rumah B.L."/>
            <person name="Stead C.E."/>
            <person name="Stevens B.C."/>
            <person name="Minton N.P."/>
            <person name="Grosse-Honebrink A."/>
            <person name="Zhang Y."/>
        </authorList>
    </citation>
    <scope>NUCLEOTIDE SEQUENCE [LARGE SCALE GENOMIC DNA]</scope>
    <source>
        <strain evidence="3">BRCS1</strain>
    </source>
</reference>
<keyword evidence="3" id="KW-1185">Reference proteome</keyword>
<proteinExistence type="predicted"/>
<organism evidence="2 3">
    <name type="scientific">Methylocystis rosea</name>
    <dbReference type="NCBI Taxonomy" id="173366"/>
    <lineage>
        <taxon>Bacteria</taxon>
        <taxon>Pseudomonadati</taxon>
        <taxon>Pseudomonadota</taxon>
        <taxon>Alphaproteobacteria</taxon>
        <taxon>Hyphomicrobiales</taxon>
        <taxon>Methylocystaceae</taxon>
        <taxon>Methylocystis</taxon>
    </lineage>
</organism>
<dbReference type="PANTHER" id="PTHR39639">
    <property type="entry name" value="CHROMOSOME 16, WHOLE GENOME SHOTGUN SEQUENCE"/>
    <property type="match status" value="1"/>
</dbReference>
<protein>
    <submittedName>
        <fullName evidence="2">DUF262 domain-containing protein</fullName>
    </submittedName>
</protein>
<dbReference type="EMBL" id="CP044328">
    <property type="protein sequence ID" value="QGM94546.1"/>
    <property type="molecule type" value="Genomic_DNA"/>
</dbReference>
<name>A0ABX6EM83_9HYPH</name>
<dbReference type="InterPro" id="IPR004919">
    <property type="entry name" value="GmrSD_N"/>
</dbReference>
<dbReference type="RefSeq" id="WP_154452682.1">
    <property type="nucleotide sequence ID" value="NZ_CP044328.1"/>
</dbReference>
<dbReference type="Pfam" id="PF03235">
    <property type="entry name" value="GmrSD_N"/>
    <property type="match status" value="1"/>
</dbReference>
<evidence type="ECO:0000313" key="3">
    <source>
        <dbReference type="Proteomes" id="UP000424673"/>
    </source>
</evidence>
<gene>
    <name evidence="2" type="ORF">F7D13_11215</name>
</gene>
<dbReference type="Proteomes" id="UP000424673">
    <property type="component" value="Chromosome"/>
</dbReference>
<dbReference type="PANTHER" id="PTHR39639:SF1">
    <property type="entry name" value="DUF262 DOMAIN-CONTAINING PROTEIN"/>
    <property type="match status" value="1"/>
</dbReference>
<accession>A0ABX6EM83</accession>